<evidence type="ECO:0000256" key="6">
    <source>
        <dbReference type="ARBA" id="ARBA00022525"/>
    </source>
</evidence>
<keyword evidence="12 14" id="KW-0326">Glycosidase</keyword>
<keyword evidence="18" id="KW-1185">Reference proteome</keyword>
<evidence type="ECO:0000256" key="2">
    <source>
        <dbReference type="ARBA" id="ARBA00004613"/>
    </source>
</evidence>
<dbReference type="InterPro" id="IPR001764">
    <property type="entry name" value="Glyco_hydro_3_N"/>
</dbReference>
<dbReference type="InterPro" id="IPR050288">
    <property type="entry name" value="Cellulose_deg_GH3"/>
</dbReference>
<comment type="subcellular location">
    <subcellularLocation>
        <location evidence="2">Secreted</location>
    </subcellularLocation>
</comment>
<keyword evidence="9" id="KW-0136">Cellulose degradation</keyword>
<evidence type="ECO:0000256" key="5">
    <source>
        <dbReference type="ARBA" id="ARBA00012744"/>
    </source>
</evidence>
<feature type="domain" description="Fibronectin type III-like" evidence="16">
    <location>
        <begin position="726"/>
        <end position="794"/>
    </location>
</feature>
<evidence type="ECO:0000259" key="16">
    <source>
        <dbReference type="SMART" id="SM01217"/>
    </source>
</evidence>
<protein>
    <recommendedName>
        <fullName evidence="5 14">beta-glucosidase</fullName>
        <ecNumber evidence="5 14">3.2.1.21</ecNumber>
    </recommendedName>
</protein>
<sequence>MAARSPTSTLPLLALALLSCPTPALGQGSAVPASPETIEAQELFWSYNRSPPVYPSPEANGTGDWAAAYAYATSLVAQMTNDEKQNLTFGFSTTTNGCSGISGSALRVGFPGLCLNDGPAGVRGTELVSGFASGVHVAASWNRDLAKARGVAIGQESKAKGVNVWLGPVMGPLGRTVLGGRNWEGFSVDPYLCGILNADTVLGVQQNAIVSAKHYIGNEQETNRNPSTTTGNASVSSNIDDRTMHELYLWPFQDVVKAGAGSVMCSYNKINGSYGCQNSKAQNGLLKGELGFQGFIVSDWGAQHAGIASADAGLDMAMPNSDSWDGNLTIAVDNGTFAQSRLDDMAKRIVATWYKLAHFEPGTGVPYDLLSPHEDQIVTALSPDSKDTIFQGAVEGHVLVKNVNNALPLKSPKILSLYGYDGLAPTAVNPGSGFSKWTLGFNSINISDADVLTLFSGNLTDSDLPQAAYGGTLISGGGSGAATPPYISAPFDAFAQRAYADSTQLFWDFTSQDPAYEAGSDACFVFINAFATEGFDRTALTDPWSDTLVANVAAKCPNTIVVLHNAGIRLVDAWIEHPNVTAVVYAHLPGQDSGRALVELVYGDATPSGKLPYTVAKTEDDYGSLLEPVRADNVSNYYTQANFTEGLYLDYRYFAARNITPRFPFGFGLSYTSFEYSALDAQWSVAAPPEAAPAGAIVEGGLESLWETVATVTATVTNTGDYRGAEVVQLYIGIPYADTPAKQLRGFAKVPLEVGASEEVTFALTRRDLSVWDVESQGWVLPRGTYQVYVSASVEDVKLTGSLVVG</sequence>
<dbReference type="EMBL" id="JAGTJR010000029">
    <property type="protein sequence ID" value="KAH7039517.1"/>
    <property type="molecule type" value="Genomic_DNA"/>
</dbReference>
<evidence type="ECO:0000256" key="12">
    <source>
        <dbReference type="ARBA" id="ARBA00023295"/>
    </source>
</evidence>
<evidence type="ECO:0000256" key="10">
    <source>
        <dbReference type="ARBA" id="ARBA00023180"/>
    </source>
</evidence>
<evidence type="ECO:0000256" key="8">
    <source>
        <dbReference type="ARBA" id="ARBA00022801"/>
    </source>
</evidence>
<dbReference type="InterPro" id="IPR026891">
    <property type="entry name" value="Fn3-like"/>
</dbReference>
<dbReference type="Proteomes" id="UP000774617">
    <property type="component" value="Unassembled WGS sequence"/>
</dbReference>
<dbReference type="PANTHER" id="PTHR42715:SF5">
    <property type="entry name" value="BETA-GLUCOSIDASE M-RELATED"/>
    <property type="match status" value="1"/>
</dbReference>
<dbReference type="EC" id="3.2.1.21" evidence="5 14"/>
<keyword evidence="10" id="KW-0325">Glycoprotein</keyword>
<organism evidence="17 18">
    <name type="scientific">Macrophomina phaseolina</name>
    <dbReference type="NCBI Taxonomy" id="35725"/>
    <lineage>
        <taxon>Eukaryota</taxon>
        <taxon>Fungi</taxon>
        <taxon>Dikarya</taxon>
        <taxon>Ascomycota</taxon>
        <taxon>Pezizomycotina</taxon>
        <taxon>Dothideomycetes</taxon>
        <taxon>Dothideomycetes incertae sedis</taxon>
        <taxon>Botryosphaeriales</taxon>
        <taxon>Botryosphaeriaceae</taxon>
        <taxon>Macrophomina</taxon>
    </lineage>
</organism>
<proteinExistence type="inferred from homology"/>
<dbReference type="SUPFAM" id="SSF52279">
    <property type="entry name" value="Beta-D-glucan exohydrolase, C-terminal domain"/>
    <property type="match status" value="1"/>
</dbReference>
<evidence type="ECO:0000256" key="11">
    <source>
        <dbReference type="ARBA" id="ARBA00023277"/>
    </source>
</evidence>
<comment type="caution">
    <text evidence="17">The sequence shown here is derived from an EMBL/GenBank/DDBJ whole genome shotgun (WGS) entry which is preliminary data.</text>
</comment>
<evidence type="ECO:0000256" key="1">
    <source>
        <dbReference type="ARBA" id="ARBA00000448"/>
    </source>
</evidence>
<comment type="similarity">
    <text evidence="4 14">Belongs to the glycosyl hydrolase 3 family.</text>
</comment>
<evidence type="ECO:0000256" key="15">
    <source>
        <dbReference type="SAM" id="SignalP"/>
    </source>
</evidence>
<evidence type="ECO:0000256" key="3">
    <source>
        <dbReference type="ARBA" id="ARBA00004987"/>
    </source>
</evidence>
<dbReference type="PROSITE" id="PS51257">
    <property type="entry name" value="PROKAR_LIPOPROTEIN"/>
    <property type="match status" value="1"/>
</dbReference>
<dbReference type="InterPro" id="IPR002772">
    <property type="entry name" value="Glyco_hydro_3_C"/>
</dbReference>
<reference evidence="17 18" key="1">
    <citation type="journal article" date="2021" name="Nat. Commun.">
        <title>Genetic determinants of endophytism in the Arabidopsis root mycobiome.</title>
        <authorList>
            <person name="Mesny F."/>
            <person name="Miyauchi S."/>
            <person name="Thiergart T."/>
            <person name="Pickel B."/>
            <person name="Atanasova L."/>
            <person name="Karlsson M."/>
            <person name="Huettel B."/>
            <person name="Barry K.W."/>
            <person name="Haridas S."/>
            <person name="Chen C."/>
            <person name="Bauer D."/>
            <person name="Andreopoulos W."/>
            <person name="Pangilinan J."/>
            <person name="LaButti K."/>
            <person name="Riley R."/>
            <person name="Lipzen A."/>
            <person name="Clum A."/>
            <person name="Drula E."/>
            <person name="Henrissat B."/>
            <person name="Kohler A."/>
            <person name="Grigoriev I.V."/>
            <person name="Martin F.M."/>
            <person name="Hacquard S."/>
        </authorList>
    </citation>
    <scope>NUCLEOTIDE SEQUENCE [LARGE SCALE GENOMIC DNA]</scope>
    <source>
        <strain evidence="17 18">MPI-SDFR-AT-0080</strain>
    </source>
</reference>
<evidence type="ECO:0000313" key="18">
    <source>
        <dbReference type="Proteomes" id="UP000774617"/>
    </source>
</evidence>
<dbReference type="InterPro" id="IPR036881">
    <property type="entry name" value="Glyco_hydro_3_C_sf"/>
</dbReference>
<dbReference type="InterPro" id="IPR017853">
    <property type="entry name" value="GH"/>
</dbReference>
<evidence type="ECO:0000256" key="7">
    <source>
        <dbReference type="ARBA" id="ARBA00022729"/>
    </source>
</evidence>
<evidence type="ECO:0000256" key="9">
    <source>
        <dbReference type="ARBA" id="ARBA00023001"/>
    </source>
</evidence>
<keyword evidence="11 14" id="KW-0119">Carbohydrate metabolism</keyword>
<evidence type="ECO:0000256" key="4">
    <source>
        <dbReference type="ARBA" id="ARBA00005336"/>
    </source>
</evidence>
<keyword evidence="6" id="KW-0964">Secreted</keyword>
<dbReference type="GO" id="GO:0016787">
    <property type="term" value="F:hydrolase activity"/>
    <property type="evidence" value="ECO:0007669"/>
    <property type="project" value="UniProtKB-KW"/>
</dbReference>
<dbReference type="InterPro" id="IPR019800">
    <property type="entry name" value="Glyco_hydro_3_AS"/>
</dbReference>
<evidence type="ECO:0000256" key="14">
    <source>
        <dbReference type="RuleBase" id="RU361161"/>
    </source>
</evidence>
<feature type="signal peptide" evidence="15">
    <location>
        <begin position="1"/>
        <end position="26"/>
    </location>
</feature>
<gene>
    <name evidence="17" type="ORF">B0J12DRAFT_580284</name>
</gene>
<dbReference type="PRINTS" id="PR00133">
    <property type="entry name" value="GLHYDRLASE3"/>
</dbReference>
<accession>A0ABQ8G0T3</accession>
<keyword evidence="7 15" id="KW-0732">Signal</keyword>
<evidence type="ECO:0000313" key="17">
    <source>
        <dbReference type="EMBL" id="KAH7039517.1"/>
    </source>
</evidence>
<dbReference type="Pfam" id="PF01915">
    <property type="entry name" value="Glyco_hydro_3_C"/>
    <property type="match status" value="1"/>
</dbReference>
<dbReference type="SUPFAM" id="SSF51445">
    <property type="entry name" value="(Trans)glycosidases"/>
    <property type="match status" value="1"/>
</dbReference>
<dbReference type="Gene3D" id="2.60.40.10">
    <property type="entry name" value="Immunoglobulins"/>
    <property type="match status" value="1"/>
</dbReference>
<dbReference type="Gene3D" id="3.20.20.300">
    <property type="entry name" value="Glycoside hydrolase, family 3, N-terminal domain"/>
    <property type="match status" value="1"/>
</dbReference>
<dbReference type="Gene3D" id="3.40.50.1700">
    <property type="entry name" value="Glycoside hydrolase family 3 C-terminal domain"/>
    <property type="match status" value="1"/>
</dbReference>
<keyword evidence="8 14" id="KW-0378">Hydrolase</keyword>
<dbReference type="Pfam" id="PF14310">
    <property type="entry name" value="Fn3-like"/>
    <property type="match status" value="1"/>
</dbReference>
<dbReference type="PROSITE" id="PS00775">
    <property type="entry name" value="GLYCOSYL_HYDROL_F3"/>
    <property type="match status" value="1"/>
</dbReference>
<name>A0ABQ8G0T3_9PEZI</name>
<keyword evidence="13 14" id="KW-0624">Polysaccharide degradation</keyword>
<comment type="catalytic activity">
    <reaction evidence="1 14">
        <text>Hydrolysis of terminal, non-reducing beta-D-glucosyl residues with release of beta-D-glucose.</text>
        <dbReference type="EC" id="3.2.1.21"/>
    </reaction>
</comment>
<dbReference type="InterPro" id="IPR036962">
    <property type="entry name" value="Glyco_hydro_3_N_sf"/>
</dbReference>
<comment type="pathway">
    <text evidence="3 14">Glycan metabolism; cellulose degradation.</text>
</comment>
<dbReference type="InterPro" id="IPR013783">
    <property type="entry name" value="Ig-like_fold"/>
</dbReference>
<feature type="chain" id="PRO_5046615147" description="beta-glucosidase" evidence="15">
    <location>
        <begin position="27"/>
        <end position="806"/>
    </location>
</feature>
<dbReference type="Pfam" id="PF00933">
    <property type="entry name" value="Glyco_hydro_3"/>
    <property type="match status" value="1"/>
</dbReference>
<evidence type="ECO:0000256" key="13">
    <source>
        <dbReference type="ARBA" id="ARBA00023326"/>
    </source>
</evidence>
<dbReference type="SMART" id="SM01217">
    <property type="entry name" value="Fn3_like"/>
    <property type="match status" value="1"/>
</dbReference>
<dbReference type="PANTHER" id="PTHR42715">
    <property type="entry name" value="BETA-GLUCOSIDASE"/>
    <property type="match status" value="1"/>
</dbReference>